<dbReference type="AlphaFoldDB" id="A0A7L5BV60"/>
<keyword evidence="4 5" id="KW-0472">Membrane</keyword>
<evidence type="ECO:0000313" key="7">
    <source>
        <dbReference type="Proteomes" id="UP000503336"/>
    </source>
</evidence>
<accession>A0A7L5BV60</accession>
<evidence type="ECO:0000256" key="1">
    <source>
        <dbReference type="ARBA" id="ARBA00004370"/>
    </source>
</evidence>
<comment type="subcellular location">
    <subcellularLocation>
        <location evidence="1">Membrane</location>
    </subcellularLocation>
</comment>
<feature type="transmembrane region" description="Helical" evidence="5">
    <location>
        <begin position="6"/>
        <end position="27"/>
    </location>
</feature>
<feature type="transmembrane region" description="Helical" evidence="5">
    <location>
        <begin position="106"/>
        <end position="128"/>
    </location>
</feature>
<dbReference type="EMBL" id="CP049056">
    <property type="protein sequence ID" value="QIE56220.1"/>
    <property type="molecule type" value="Genomic_DNA"/>
</dbReference>
<dbReference type="PANTHER" id="PTHR35814:SF1">
    <property type="entry name" value="GLUTATHIONE S-TRANSFERASE-RELATED"/>
    <property type="match status" value="1"/>
</dbReference>
<protein>
    <recommendedName>
        <fullName evidence="8">Glutathione S-transferase</fullName>
    </recommendedName>
</protein>
<dbReference type="PANTHER" id="PTHR35814">
    <property type="match status" value="1"/>
</dbReference>
<feature type="transmembrane region" description="Helical" evidence="5">
    <location>
        <begin position="60"/>
        <end position="86"/>
    </location>
</feature>
<proteinExistence type="predicted"/>
<dbReference type="Pfam" id="PF01124">
    <property type="entry name" value="MAPEG"/>
    <property type="match status" value="1"/>
</dbReference>
<dbReference type="GO" id="GO:0016020">
    <property type="term" value="C:membrane"/>
    <property type="evidence" value="ECO:0007669"/>
    <property type="project" value="UniProtKB-SubCell"/>
</dbReference>
<dbReference type="InterPro" id="IPR023352">
    <property type="entry name" value="MAPEG-like_dom_sf"/>
</dbReference>
<keyword evidence="3 5" id="KW-1133">Transmembrane helix</keyword>
<evidence type="ECO:0000256" key="5">
    <source>
        <dbReference type="SAM" id="Phobius"/>
    </source>
</evidence>
<dbReference type="SUPFAM" id="SSF161084">
    <property type="entry name" value="MAPEG domain-like"/>
    <property type="match status" value="1"/>
</dbReference>
<evidence type="ECO:0000313" key="6">
    <source>
        <dbReference type="EMBL" id="QIE56220.1"/>
    </source>
</evidence>
<keyword evidence="7" id="KW-1185">Reference proteome</keyword>
<dbReference type="RefSeq" id="WP_165099165.1">
    <property type="nucleotide sequence ID" value="NZ_CP049056.1"/>
</dbReference>
<organism evidence="6 7">
    <name type="scientific">Pikeienuella piscinae</name>
    <dbReference type="NCBI Taxonomy" id="2748098"/>
    <lineage>
        <taxon>Bacteria</taxon>
        <taxon>Pseudomonadati</taxon>
        <taxon>Pseudomonadota</taxon>
        <taxon>Alphaproteobacteria</taxon>
        <taxon>Rhodobacterales</taxon>
        <taxon>Paracoccaceae</taxon>
        <taxon>Pikeienuella</taxon>
    </lineage>
</organism>
<dbReference type="Proteomes" id="UP000503336">
    <property type="component" value="Chromosome"/>
</dbReference>
<keyword evidence="2 5" id="KW-0812">Transmembrane</keyword>
<evidence type="ECO:0000256" key="4">
    <source>
        <dbReference type="ARBA" id="ARBA00023136"/>
    </source>
</evidence>
<dbReference type="InterPro" id="IPR001129">
    <property type="entry name" value="Membr-assoc_MAPEG"/>
</dbReference>
<name>A0A7L5BV60_9RHOB</name>
<reference evidence="6 7" key="1">
    <citation type="submission" date="2020-02" db="EMBL/GenBank/DDBJ databases">
        <title>complete genome sequence of Rhodobacteraceae bacterium.</title>
        <authorList>
            <person name="Park J."/>
            <person name="Kim Y.-S."/>
            <person name="Kim K.-H."/>
        </authorList>
    </citation>
    <scope>NUCLEOTIDE SEQUENCE [LARGE SCALE GENOMIC DNA]</scope>
    <source>
        <strain evidence="6 7">RR4-56</strain>
    </source>
</reference>
<evidence type="ECO:0000256" key="2">
    <source>
        <dbReference type="ARBA" id="ARBA00022692"/>
    </source>
</evidence>
<evidence type="ECO:0008006" key="8">
    <source>
        <dbReference type="Google" id="ProtNLM"/>
    </source>
</evidence>
<dbReference type="KEGG" id="hdh:G5B40_12575"/>
<sequence length="132" mass="13937">MNPPAIAAFYSGLNALILLWLTVEVVLRRRSGRISLGDGGDEVMNRLIRGHANATETMPIALILLILAELLGAPGLALHGLGVLLTVGRLLHGLRFTGRGPMAFRLYGMAATLIATVLLALCVIGLAAGRLF</sequence>
<dbReference type="Gene3D" id="1.20.120.550">
    <property type="entry name" value="Membrane associated eicosanoid/glutathione metabolism-like domain"/>
    <property type="match status" value="1"/>
</dbReference>
<evidence type="ECO:0000256" key="3">
    <source>
        <dbReference type="ARBA" id="ARBA00022989"/>
    </source>
</evidence>
<gene>
    <name evidence="6" type="ORF">G5B40_12575</name>
</gene>